<proteinExistence type="predicted"/>
<reference evidence="2" key="1">
    <citation type="submission" date="2018-05" db="EMBL/GenBank/DDBJ databases">
        <authorList>
            <person name="Lanie J.A."/>
            <person name="Ng W.-L."/>
            <person name="Kazmierczak K.M."/>
            <person name="Andrzejewski T.M."/>
            <person name="Davidsen T.M."/>
            <person name="Wayne K.J."/>
            <person name="Tettelin H."/>
            <person name="Glass J.I."/>
            <person name="Rusch D."/>
            <person name="Podicherti R."/>
            <person name="Tsui H.-C.T."/>
            <person name="Winkler M.E."/>
        </authorList>
    </citation>
    <scope>NUCLEOTIDE SEQUENCE</scope>
</reference>
<sequence>VEECTHHWVIDQPNGPVSIGNCKLCGHKEEFRNSMPGSGWDRSGQAKKNTTSESKSK</sequence>
<feature type="compositionally biased region" description="Polar residues" evidence="1">
    <location>
        <begin position="46"/>
        <end position="57"/>
    </location>
</feature>
<evidence type="ECO:0000256" key="1">
    <source>
        <dbReference type="SAM" id="MobiDB-lite"/>
    </source>
</evidence>
<organism evidence="2">
    <name type="scientific">marine metagenome</name>
    <dbReference type="NCBI Taxonomy" id="408172"/>
    <lineage>
        <taxon>unclassified sequences</taxon>
        <taxon>metagenomes</taxon>
        <taxon>ecological metagenomes</taxon>
    </lineage>
</organism>
<dbReference type="EMBL" id="UINC01028875">
    <property type="protein sequence ID" value="SVB10652.1"/>
    <property type="molecule type" value="Genomic_DNA"/>
</dbReference>
<feature type="region of interest" description="Disordered" evidence="1">
    <location>
        <begin position="33"/>
        <end position="57"/>
    </location>
</feature>
<dbReference type="AlphaFoldDB" id="A0A382BBH5"/>
<feature type="non-terminal residue" evidence="2">
    <location>
        <position position="1"/>
    </location>
</feature>
<protein>
    <submittedName>
        <fullName evidence="2">Uncharacterized protein</fullName>
    </submittedName>
</protein>
<name>A0A382BBH5_9ZZZZ</name>
<evidence type="ECO:0000313" key="2">
    <source>
        <dbReference type="EMBL" id="SVB10652.1"/>
    </source>
</evidence>
<gene>
    <name evidence="2" type="ORF">METZ01_LOCUS163506</name>
</gene>
<accession>A0A382BBH5</accession>